<gene>
    <name evidence="1" type="ORF">KIN20_005736</name>
</gene>
<protein>
    <submittedName>
        <fullName evidence="1">Uncharacterized protein</fullName>
    </submittedName>
</protein>
<proteinExistence type="predicted"/>
<reference evidence="1" key="1">
    <citation type="submission" date="2021-06" db="EMBL/GenBank/DDBJ databases">
        <title>Parelaphostrongylus tenuis whole genome reference sequence.</title>
        <authorList>
            <person name="Garwood T.J."/>
            <person name="Larsen P.A."/>
            <person name="Fountain-Jones N.M."/>
            <person name="Garbe J.R."/>
            <person name="Macchietto M.G."/>
            <person name="Kania S.A."/>
            <person name="Gerhold R.W."/>
            <person name="Richards J.E."/>
            <person name="Wolf T.M."/>
        </authorList>
    </citation>
    <scope>NUCLEOTIDE SEQUENCE</scope>
    <source>
        <strain evidence="1">MNPRO001-30</strain>
        <tissue evidence="1">Meninges</tissue>
    </source>
</reference>
<comment type="caution">
    <text evidence="1">The sequence shown here is derived from an EMBL/GenBank/DDBJ whole genome shotgun (WGS) entry which is preliminary data.</text>
</comment>
<organism evidence="1 2">
    <name type="scientific">Parelaphostrongylus tenuis</name>
    <name type="common">Meningeal worm</name>
    <dbReference type="NCBI Taxonomy" id="148309"/>
    <lineage>
        <taxon>Eukaryota</taxon>
        <taxon>Metazoa</taxon>
        <taxon>Ecdysozoa</taxon>
        <taxon>Nematoda</taxon>
        <taxon>Chromadorea</taxon>
        <taxon>Rhabditida</taxon>
        <taxon>Rhabditina</taxon>
        <taxon>Rhabditomorpha</taxon>
        <taxon>Strongyloidea</taxon>
        <taxon>Metastrongylidae</taxon>
        <taxon>Parelaphostrongylus</taxon>
    </lineage>
</organism>
<evidence type="ECO:0000313" key="2">
    <source>
        <dbReference type="Proteomes" id="UP001196413"/>
    </source>
</evidence>
<accession>A0AAD5M3Q0</accession>
<dbReference type="EMBL" id="JAHQIW010000788">
    <property type="protein sequence ID" value="KAJ1350033.1"/>
    <property type="molecule type" value="Genomic_DNA"/>
</dbReference>
<sequence length="114" mass="12966">MGRRDGGVAVLIAIYILLEPFDTILQLSNFFCTSELKRHHPANTLDASYILLDKDLAQTSVSIYDLRKLIDNNKLRDHSSSIFGYMIVGGRESRECWMKQYCRLINQITALAAV</sequence>
<keyword evidence="2" id="KW-1185">Reference proteome</keyword>
<name>A0AAD5M3Q0_PARTN</name>
<evidence type="ECO:0000313" key="1">
    <source>
        <dbReference type="EMBL" id="KAJ1350033.1"/>
    </source>
</evidence>
<dbReference type="Proteomes" id="UP001196413">
    <property type="component" value="Unassembled WGS sequence"/>
</dbReference>
<dbReference type="AlphaFoldDB" id="A0AAD5M3Q0"/>